<organism evidence="1 2">
    <name type="scientific">Mucilaginibacter myungsuensis</name>
    <dbReference type="NCBI Taxonomy" id="649104"/>
    <lineage>
        <taxon>Bacteria</taxon>
        <taxon>Pseudomonadati</taxon>
        <taxon>Bacteroidota</taxon>
        <taxon>Sphingobacteriia</taxon>
        <taxon>Sphingobacteriales</taxon>
        <taxon>Sphingobacteriaceae</taxon>
        <taxon>Mucilaginibacter</taxon>
    </lineage>
</organism>
<dbReference type="AlphaFoldDB" id="A0A929PVI7"/>
<keyword evidence="2" id="KW-1185">Reference proteome</keyword>
<dbReference type="SUPFAM" id="SSF54637">
    <property type="entry name" value="Thioesterase/thiol ester dehydrase-isomerase"/>
    <property type="match status" value="1"/>
</dbReference>
<sequence>MLVSEWVLKWALRLYPPLLLQRIWVKRFKKDFKGASIVVRKSLLNKNYNNSIFGGTLFATADPWYPLLFHQIFLRKGYRVIVWLKSAEIQYLKPAHTDLHFDIDIDDQTIADAERMLNSNGKFIRTFHIEMLNRHNEVCVNVQVEAYVRKLDIPAE</sequence>
<dbReference type="RefSeq" id="WP_194109570.1">
    <property type="nucleotide sequence ID" value="NZ_JADFFL010000001.1"/>
</dbReference>
<comment type="caution">
    <text evidence="1">The sequence shown here is derived from an EMBL/GenBank/DDBJ whole genome shotgun (WGS) entry which is preliminary data.</text>
</comment>
<dbReference type="EMBL" id="JADFFL010000001">
    <property type="protein sequence ID" value="MBE9660365.1"/>
    <property type="molecule type" value="Genomic_DNA"/>
</dbReference>
<proteinExistence type="predicted"/>
<dbReference type="Proteomes" id="UP000622475">
    <property type="component" value="Unassembled WGS sequence"/>
</dbReference>
<dbReference type="Gene3D" id="3.10.129.10">
    <property type="entry name" value="Hotdog Thioesterase"/>
    <property type="match status" value="1"/>
</dbReference>
<dbReference type="Pfam" id="PF14539">
    <property type="entry name" value="DUF4442"/>
    <property type="match status" value="1"/>
</dbReference>
<reference evidence="1" key="1">
    <citation type="submission" date="2020-10" db="EMBL/GenBank/DDBJ databases">
        <title>Mucilaginibacter mali sp. nov., isolated from rhizosphere soil of apple orchard.</title>
        <authorList>
            <person name="Lee J.-S."/>
            <person name="Kim H.S."/>
            <person name="Kim J.-S."/>
        </authorList>
    </citation>
    <scope>NUCLEOTIDE SEQUENCE</scope>
    <source>
        <strain evidence="1">KCTC 22746</strain>
    </source>
</reference>
<accession>A0A929PVI7</accession>
<evidence type="ECO:0000313" key="2">
    <source>
        <dbReference type="Proteomes" id="UP000622475"/>
    </source>
</evidence>
<gene>
    <name evidence="1" type="ORF">IRJ16_00565</name>
</gene>
<dbReference type="InterPro" id="IPR029069">
    <property type="entry name" value="HotDog_dom_sf"/>
</dbReference>
<protein>
    <submittedName>
        <fullName evidence="1">YiiD C-terminal domain-containing protein</fullName>
    </submittedName>
</protein>
<dbReference type="InterPro" id="IPR027961">
    <property type="entry name" value="DUF4442"/>
</dbReference>
<evidence type="ECO:0000313" key="1">
    <source>
        <dbReference type="EMBL" id="MBE9660365.1"/>
    </source>
</evidence>
<name>A0A929PVI7_9SPHI</name>